<dbReference type="Pfam" id="PF01979">
    <property type="entry name" value="Amidohydro_1"/>
    <property type="match status" value="1"/>
</dbReference>
<evidence type="ECO:0000256" key="3">
    <source>
        <dbReference type="ARBA" id="ARBA00022723"/>
    </source>
</evidence>
<gene>
    <name evidence="7" type="ORF">KL86CLO1_20038</name>
</gene>
<evidence type="ECO:0000259" key="6">
    <source>
        <dbReference type="Pfam" id="PF01979"/>
    </source>
</evidence>
<dbReference type="GO" id="GO:0046872">
    <property type="term" value="F:metal ion binding"/>
    <property type="evidence" value="ECO:0007669"/>
    <property type="project" value="UniProtKB-KW"/>
</dbReference>
<dbReference type="Gene3D" id="2.30.40.10">
    <property type="entry name" value="Urease, subunit C, domain 1"/>
    <property type="match status" value="1"/>
</dbReference>
<dbReference type="InterPro" id="IPR006680">
    <property type="entry name" value="Amidohydro-rel"/>
</dbReference>
<dbReference type="EC" id="3.5.2.-" evidence="7"/>
<dbReference type="FunFam" id="3.20.20.140:FF:000174">
    <property type="entry name" value="Dihydropyrimidinase-related protein 2"/>
    <property type="match status" value="1"/>
</dbReference>
<keyword evidence="4 7" id="KW-0378">Hydrolase</keyword>
<dbReference type="GO" id="GO:0005829">
    <property type="term" value="C:cytosol"/>
    <property type="evidence" value="ECO:0007669"/>
    <property type="project" value="TreeGrafter"/>
</dbReference>
<dbReference type="PANTHER" id="PTHR11647">
    <property type="entry name" value="HYDRANTOINASE/DIHYDROPYRIMIDINASE FAMILY MEMBER"/>
    <property type="match status" value="1"/>
</dbReference>
<dbReference type="EMBL" id="FLUN01000002">
    <property type="protein sequence ID" value="SBW12597.1"/>
    <property type="molecule type" value="Genomic_DNA"/>
</dbReference>
<dbReference type="PANTHER" id="PTHR11647:SF1">
    <property type="entry name" value="COLLAPSIN RESPONSE MEDIATOR PROTEIN"/>
    <property type="match status" value="1"/>
</dbReference>
<proteinExistence type="inferred from homology"/>
<evidence type="ECO:0000256" key="5">
    <source>
        <dbReference type="PIRSR" id="PIRSR611778-50"/>
    </source>
</evidence>
<dbReference type="SUPFAM" id="SSF51338">
    <property type="entry name" value="Composite domain of metallo-dependent hydrolases"/>
    <property type="match status" value="1"/>
</dbReference>
<reference evidence="7" key="1">
    <citation type="submission" date="2016-04" db="EMBL/GenBank/DDBJ databases">
        <authorList>
            <person name="Evans L.H."/>
            <person name="Alamgir A."/>
            <person name="Owens N."/>
            <person name="Weber N.D."/>
            <person name="Virtaneva K."/>
            <person name="Barbian K."/>
            <person name="Babar A."/>
            <person name="Rosenke K."/>
        </authorList>
    </citation>
    <scope>NUCLEOTIDE SEQUENCE</scope>
    <source>
        <strain evidence="7">86</strain>
    </source>
</reference>
<name>A0A212KLQ2_9FIRM</name>
<comment type="similarity">
    <text evidence="2">Belongs to the metallo-dependent hydrolases superfamily. Hydantoinase/dihydropyrimidinase family.</text>
</comment>
<dbReference type="InterPro" id="IPR032466">
    <property type="entry name" value="Metal_Hydrolase"/>
</dbReference>
<comment type="cofactor">
    <cofactor evidence="1">
        <name>Zn(2+)</name>
        <dbReference type="ChEBI" id="CHEBI:29105"/>
    </cofactor>
</comment>
<comment type="PTM">
    <text evidence="5">Carbamylation allows a single lysine to coordinate two divalent metal cations.</text>
</comment>
<evidence type="ECO:0000256" key="4">
    <source>
        <dbReference type="ARBA" id="ARBA00022801"/>
    </source>
</evidence>
<feature type="modified residue" description="N6-carboxylysine" evidence="5">
    <location>
        <position position="150"/>
    </location>
</feature>
<dbReference type="Gene3D" id="3.20.20.140">
    <property type="entry name" value="Metal-dependent hydrolases"/>
    <property type="match status" value="1"/>
</dbReference>
<dbReference type="SUPFAM" id="SSF51556">
    <property type="entry name" value="Metallo-dependent hydrolases"/>
    <property type="match status" value="1"/>
</dbReference>
<protein>
    <submittedName>
        <fullName evidence="7">D-hydantoinase</fullName>
        <ecNumber evidence="7">3.5.2.-</ecNumber>
    </submittedName>
</protein>
<evidence type="ECO:0000256" key="2">
    <source>
        <dbReference type="ARBA" id="ARBA00008829"/>
    </source>
</evidence>
<keyword evidence="3" id="KW-0479">Metal-binding</keyword>
<dbReference type="InterPro" id="IPR011778">
    <property type="entry name" value="Hydantoinase/dihydroPyrase"/>
</dbReference>
<evidence type="ECO:0000256" key="1">
    <source>
        <dbReference type="ARBA" id="ARBA00001947"/>
    </source>
</evidence>
<dbReference type="InterPro" id="IPR050378">
    <property type="entry name" value="Metallo-dep_Hydrolases_sf"/>
</dbReference>
<dbReference type="GO" id="GO:0016812">
    <property type="term" value="F:hydrolase activity, acting on carbon-nitrogen (but not peptide) bonds, in cyclic amides"/>
    <property type="evidence" value="ECO:0007669"/>
    <property type="project" value="TreeGrafter"/>
</dbReference>
<dbReference type="NCBIfam" id="TIGR02033">
    <property type="entry name" value="D-hydantoinase"/>
    <property type="match status" value="1"/>
</dbReference>
<accession>A0A212KLQ2</accession>
<organism evidence="7">
    <name type="scientific">uncultured Eubacteriales bacterium</name>
    <dbReference type="NCBI Taxonomy" id="172733"/>
    <lineage>
        <taxon>Bacteria</taxon>
        <taxon>Bacillati</taxon>
        <taxon>Bacillota</taxon>
        <taxon>Clostridia</taxon>
        <taxon>Eubacteriales</taxon>
        <taxon>environmental samples</taxon>
    </lineage>
</organism>
<sequence>MSILLRGGTLILPSGPTRADLRVDGGKIAEIGPDLLEGDSQIIDAAGKLIFPGFIDTHTHFEMNKGLPNETADDWVSGTKAAVVGGTTTVLDFAESQRGYSLASALETWHGRADGRASCNYSFHMTIKDWDQRIREELPQMTAAGITSYKIYFAYDNLRVTDAQAYEIIQAVGAEGGILGCHCENGDLVNEGIRAQLAAGNLSPAAHPLSRPPVVEAEAVGRWLALSEMAGYPVNIVHLSTLRGLEVVRAARSRGQELYVESCPQYFLLNDDRYLLPGFESGKYTLSPPLRSPENSAALWEALTGGEVDTIGTDHCSFNFNGVKTLGRDDFSKIPNGMPGVEHRPVLMYSEGVVKGCFRVTDMARVLAEQPAKLFGMYPQKGVLAVGSDADLVIWDPDAQWIISAANQTQSVDYNPYEGWEVTGKADTVLLNGEVVVETGKLTRERTGRFVRRGSAQFWRR</sequence>
<dbReference type="CDD" id="cd01314">
    <property type="entry name" value="D-HYD"/>
    <property type="match status" value="1"/>
</dbReference>
<dbReference type="AlphaFoldDB" id="A0A212KLQ2"/>
<dbReference type="InterPro" id="IPR011059">
    <property type="entry name" value="Metal-dep_hydrolase_composite"/>
</dbReference>
<evidence type="ECO:0000313" key="7">
    <source>
        <dbReference type="EMBL" id="SBW12597.1"/>
    </source>
</evidence>
<feature type="domain" description="Amidohydrolase-related" evidence="6">
    <location>
        <begin position="50"/>
        <end position="436"/>
    </location>
</feature>